<evidence type="ECO:0000256" key="1">
    <source>
        <dbReference type="SAM" id="MobiDB-lite"/>
    </source>
</evidence>
<reference evidence="3" key="2">
    <citation type="submission" date="2025-09" db="UniProtKB">
        <authorList>
            <consortium name="Ensembl"/>
        </authorList>
    </citation>
    <scope>IDENTIFICATION</scope>
</reference>
<dbReference type="GeneTree" id="ENSGT00390000006843"/>
<dbReference type="AlphaFoldDB" id="A0A8D0GUP2"/>
<organism evidence="3 4">
    <name type="scientific">Sphenodon punctatus</name>
    <name type="common">Tuatara</name>
    <name type="synonym">Hatteria punctata</name>
    <dbReference type="NCBI Taxonomy" id="8508"/>
    <lineage>
        <taxon>Eukaryota</taxon>
        <taxon>Metazoa</taxon>
        <taxon>Chordata</taxon>
        <taxon>Craniata</taxon>
        <taxon>Vertebrata</taxon>
        <taxon>Euteleostomi</taxon>
        <taxon>Lepidosauria</taxon>
        <taxon>Sphenodontia</taxon>
        <taxon>Sphenodontidae</taxon>
        <taxon>Sphenodon</taxon>
    </lineage>
</organism>
<dbReference type="Proteomes" id="UP000694392">
    <property type="component" value="Unplaced"/>
</dbReference>
<feature type="region of interest" description="Disordered" evidence="1">
    <location>
        <begin position="155"/>
        <end position="178"/>
    </location>
</feature>
<dbReference type="GO" id="GO:0008408">
    <property type="term" value="F:3'-5' exonuclease activity"/>
    <property type="evidence" value="ECO:0007669"/>
    <property type="project" value="InterPro"/>
</dbReference>
<protein>
    <recommendedName>
        <fullName evidence="2">3'-5' exonuclease domain-containing protein</fullName>
    </recommendedName>
</protein>
<dbReference type="InterPro" id="IPR036397">
    <property type="entry name" value="RNaseH_sf"/>
</dbReference>
<dbReference type="PANTHER" id="PTHR47765:SF2">
    <property type="entry name" value="EXONUCLEASE MUT-7 HOMOLOG"/>
    <property type="match status" value="1"/>
</dbReference>
<feature type="compositionally biased region" description="Basic and acidic residues" evidence="1">
    <location>
        <begin position="58"/>
        <end position="70"/>
    </location>
</feature>
<proteinExistence type="predicted"/>
<accession>A0A8D0GUP2</accession>
<evidence type="ECO:0000313" key="3">
    <source>
        <dbReference type="Ensembl" id="ENSSPUP00000014149.1"/>
    </source>
</evidence>
<feature type="region of interest" description="Disordered" evidence="1">
    <location>
        <begin position="58"/>
        <end position="79"/>
    </location>
</feature>
<evidence type="ECO:0000259" key="2">
    <source>
        <dbReference type="Pfam" id="PF01612"/>
    </source>
</evidence>
<dbReference type="GO" id="GO:0003676">
    <property type="term" value="F:nucleic acid binding"/>
    <property type="evidence" value="ECO:0007669"/>
    <property type="project" value="InterPro"/>
</dbReference>
<dbReference type="Pfam" id="PF01612">
    <property type="entry name" value="DNA_pol_A_exo1"/>
    <property type="match status" value="1"/>
</dbReference>
<dbReference type="InterPro" id="IPR052408">
    <property type="entry name" value="Exonuclease_MUT-7-like"/>
</dbReference>
<dbReference type="SUPFAM" id="SSF53098">
    <property type="entry name" value="Ribonuclease H-like"/>
    <property type="match status" value="1"/>
</dbReference>
<feature type="domain" description="3'-5' exonuclease" evidence="2">
    <location>
        <begin position="1"/>
        <end position="137"/>
    </location>
</feature>
<dbReference type="Ensembl" id="ENSSPUT00000015091.1">
    <property type="protein sequence ID" value="ENSSPUP00000014149.1"/>
    <property type="gene ID" value="ENSSPUG00000010912.1"/>
</dbReference>
<dbReference type="Gene3D" id="3.30.420.10">
    <property type="entry name" value="Ribonuclease H-like superfamily/Ribonuclease H"/>
    <property type="match status" value="1"/>
</dbReference>
<dbReference type="InterPro" id="IPR012337">
    <property type="entry name" value="RNaseH-like_sf"/>
</dbReference>
<reference evidence="3" key="1">
    <citation type="submission" date="2025-08" db="UniProtKB">
        <authorList>
            <consortium name="Ensembl"/>
        </authorList>
    </citation>
    <scope>IDENTIFICATION</scope>
</reference>
<dbReference type="InterPro" id="IPR002562">
    <property type="entry name" value="3'-5'_exonuclease_dom"/>
</dbReference>
<sequence length="178" mass="20094">MHFIQVLFSNPAITKLGYGMSGDLHSLAATCFVFKGLDEQVQGVIDLFTIDKQLQKRPSDWRENSRKEDALSMDQDCGERGVRQPEKGLSLLVQHVLGKPLDKTEQLSNWEKRPLREQQILYAASDAYCLLEVYKKLCEDPAAFGLGSNLTKSLVGKTSTKPRIKKQKNKQEMPLPSK</sequence>
<dbReference type="GO" id="GO:0006139">
    <property type="term" value="P:nucleobase-containing compound metabolic process"/>
    <property type="evidence" value="ECO:0007669"/>
    <property type="project" value="InterPro"/>
</dbReference>
<evidence type="ECO:0000313" key="4">
    <source>
        <dbReference type="Proteomes" id="UP000694392"/>
    </source>
</evidence>
<name>A0A8D0GUP2_SPHPU</name>
<keyword evidence="4" id="KW-1185">Reference proteome</keyword>
<dbReference type="PANTHER" id="PTHR47765">
    <property type="entry name" value="3'-5' EXONUCLEASE DOMAIN-CONTAINING PROTEIN"/>
    <property type="match status" value="1"/>
</dbReference>